<gene>
    <name evidence="2" type="ORF">TsFJ059_006172</name>
</gene>
<protein>
    <submittedName>
        <fullName evidence="2">Uncharacterized protein</fullName>
    </submittedName>
</protein>
<evidence type="ECO:0000313" key="2">
    <source>
        <dbReference type="EMBL" id="KAH0522305.1"/>
    </source>
</evidence>
<reference evidence="2 3" key="1">
    <citation type="submission" date="2021-08" db="EMBL/GenBank/DDBJ databases">
        <title>The highly contiguous genome resource for Trichoderma semiorbis FJ059, a fungal antagonistic to plant pathogens.</title>
        <authorList>
            <person name="Liu T."/>
        </authorList>
    </citation>
    <scope>NUCLEOTIDE SEQUENCE [LARGE SCALE GENOMIC DNA]</scope>
    <source>
        <strain evidence="2 3">FJ059</strain>
    </source>
</reference>
<feature type="region of interest" description="Disordered" evidence="1">
    <location>
        <begin position="94"/>
        <end position="166"/>
    </location>
</feature>
<dbReference type="PANTHER" id="PTHR37540">
    <property type="entry name" value="TRANSCRIPTION FACTOR (ACR-2), PUTATIVE-RELATED-RELATED"/>
    <property type="match status" value="1"/>
</dbReference>
<evidence type="ECO:0000313" key="3">
    <source>
        <dbReference type="Proteomes" id="UP000826573"/>
    </source>
</evidence>
<evidence type="ECO:0000256" key="1">
    <source>
        <dbReference type="SAM" id="MobiDB-lite"/>
    </source>
</evidence>
<name>A0A9P8KLQ1_9HYPO</name>
<proteinExistence type="predicted"/>
<feature type="compositionally biased region" description="Polar residues" evidence="1">
    <location>
        <begin position="94"/>
        <end position="107"/>
    </location>
</feature>
<comment type="caution">
    <text evidence="2">The sequence shown here is derived from an EMBL/GenBank/DDBJ whole genome shotgun (WGS) entry which is preliminary data.</text>
</comment>
<sequence>MISTSPSRSTSTLAKHHSTSELMAADMIHNSLQRVDDDYDDMLHQTLTIPRPPIPQSARSSTSSSTVHSSPAATTIIKPSSSVIKLQFINTAHPSESTSAKRISQIRSHVAKDSHARRRQRKASCKTGKACCSSSASTTATSAVAADSPARSESPDDSTSTKKAVALPVRARLPQSSFLDEKEGALSRGFRRIAPKTGAALDRNAEVPCPRQMIGDARRDVWNGAFAWDLTDDEYATFNFYLDWVLKYGYEICFPRDQVAPVMKRMKSSYVPFAIKYPSLLACIFYIAYHRRALNTKDPEEAAKCYFMVERYRLACIESMKRAIEGEERPTYQTITLAMQLCSEAYFEGHSDVSFTHAHAARTMVSARGGLESFENAGVYSLLSFLLATSVYSGNYWFVPGCARAPED</sequence>
<feature type="compositionally biased region" description="Low complexity" evidence="1">
    <location>
        <begin position="57"/>
        <end position="74"/>
    </location>
</feature>
<feature type="region of interest" description="Disordered" evidence="1">
    <location>
        <begin position="47"/>
        <end position="74"/>
    </location>
</feature>
<feature type="compositionally biased region" description="Basic residues" evidence="1">
    <location>
        <begin position="115"/>
        <end position="124"/>
    </location>
</feature>
<feature type="compositionally biased region" description="Low complexity" evidence="1">
    <location>
        <begin position="125"/>
        <end position="148"/>
    </location>
</feature>
<dbReference type="Proteomes" id="UP000826573">
    <property type="component" value="Unassembled WGS sequence"/>
</dbReference>
<keyword evidence="3" id="KW-1185">Reference proteome</keyword>
<organism evidence="2 3">
    <name type="scientific">Trichoderma semiorbis</name>
    <dbReference type="NCBI Taxonomy" id="1491008"/>
    <lineage>
        <taxon>Eukaryota</taxon>
        <taxon>Fungi</taxon>
        <taxon>Dikarya</taxon>
        <taxon>Ascomycota</taxon>
        <taxon>Pezizomycotina</taxon>
        <taxon>Sordariomycetes</taxon>
        <taxon>Hypocreomycetidae</taxon>
        <taxon>Hypocreales</taxon>
        <taxon>Hypocreaceae</taxon>
        <taxon>Trichoderma</taxon>
    </lineage>
</organism>
<dbReference type="EMBL" id="JAIMJC010000007">
    <property type="protein sequence ID" value="KAH0522305.1"/>
    <property type="molecule type" value="Genomic_DNA"/>
</dbReference>
<accession>A0A9P8KLQ1</accession>
<dbReference type="AlphaFoldDB" id="A0A9P8KLQ1"/>